<evidence type="ECO:0000313" key="2">
    <source>
        <dbReference type="EMBL" id="TWI88946.1"/>
    </source>
</evidence>
<evidence type="ECO:0008006" key="4">
    <source>
        <dbReference type="Google" id="ProtNLM"/>
    </source>
</evidence>
<keyword evidence="1" id="KW-0732">Signal</keyword>
<dbReference type="AlphaFoldDB" id="A0A562T7A6"/>
<dbReference type="EMBL" id="VLLG01000003">
    <property type="protein sequence ID" value="TWI88946.1"/>
    <property type="molecule type" value="Genomic_DNA"/>
</dbReference>
<dbReference type="PROSITE" id="PS51257">
    <property type="entry name" value="PROKAR_LIPOPROTEIN"/>
    <property type="match status" value="1"/>
</dbReference>
<sequence>MKQIFLFLAILATTGSIACAQQVKSPRVTAEGENVKVSYGQPSKRGRVIFGGLEQYGKVWRTGANEATEITFAKDATFGGKPVKAGTYTLFTIPGEKEWTFILNSELKQWGAYKYDEIKDKDVLKVKVPATTISGEPVEKLTITLPPGKLVLEWDKTHVEVPIES</sequence>
<proteinExistence type="predicted"/>
<feature type="chain" id="PRO_5021959055" description="DUF2911 family protein" evidence="1">
    <location>
        <begin position="21"/>
        <end position="165"/>
    </location>
</feature>
<dbReference type="OrthoDB" id="9808374at2"/>
<dbReference type="RefSeq" id="WP_145714911.1">
    <property type="nucleotide sequence ID" value="NZ_BAAAFY010000001.1"/>
</dbReference>
<dbReference type="Pfam" id="PF11138">
    <property type="entry name" value="DUF2911"/>
    <property type="match status" value="1"/>
</dbReference>
<organism evidence="2 3">
    <name type="scientific">Chitinophaga japonensis</name>
    <name type="common">Flexibacter japonensis</name>
    <dbReference type="NCBI Taxonomy" id="104662"/>
    <lineage>
        <taxon>Bacteria</taxon>
        <taxon>Pseudomonadati</taxon>
        <taxon>Bacteroidota</taxon>
        <taxon>Chitinophagia</taxon>
        <taxon>Chitinophagales</taxon>
        <taxon>Chitinophagaceae</taxon>
        <taxon>Chitinophaga</taxon>
    </lineage>
</organism>
<protein>
    <recommendedName>
        <fullName evidence="4">DUF2911 family protein</fullName>
    </recommendedName>
</protein>
<accession>A0A562T7A6</accession>
<feature type="signal peptide" evidence="1">
    <location>
        <begin position="1"/>
        <end position="20"/>
    </location>
</feature>
<evidence type="ECO:0000313" key="3">
    <source>
        <dbReference type="Proteomes" id="UP000316778"/>
    </source>
</evidence>
<gene>
    <name evidence="2" type="ORF">LX66_3036</name>
</gene>
<name>A0A562T7A6_CHIJA</name>
<evidence type="ECO:0000256" key="1">
    <source>
        <dbReference type="SAM" id="SignalP"/>
    </source>
</evidence>
<dbReference type="InterPro" id="IPR021314">
    <property type="entry name" value="DUF2911"/>
</dbReference>
<reference evidence="2 3" key="1">
    <citation type="journal article" date="2013" name="Stand. Genomic Sci.">
        <title>Genomic Encyclopedia of Type Strains, Phase I: The one thousand microbial genomes (KMG-I) project.</title>
        <authorList>
            <person name="Kyrpides N.C."/>
            <person name="Woyke T."/>
            <person name="Eisen J.A."/>
            <person name="Garrity G."/>
            <person name="Lilburn T.G."/>
            <person name="Beck B.J."/>
            <person name="Whitman W.B."/>
            <person name="Hugenholtz P."/>
            <person name="Klenk H.P."/>
        </authorList>
    </citation>
    <scope>NUCLEOTIDE SEQUENCE [LARGE SCALE GENOMIC DNA]</scope>
    <source>
        <strain evidence="2 3">DSM 13484</strain>
    </source>
</reference>
<keyword evidence="3" id="KW-1185">Reference proteome</keyword>
<comment type="caution">
    <text evidence="2">The sequence shown here is derived from an EMBL/GenBank/DDBJ whole genome shotgun (WGS) entry which is preliminary data.</text>
</comment>
<dbReference type="Proteomes" id="UP000316778">
    <property type="component" value="Unassembled WGS sequence"/>
</dbReference>